<proteinExistence type="predicted"/>
<dbReference type="Proteomes" id="UP000050381">
    <property type="component" value="Unassembled WGS sequence"/>
</dbReference>
<feature type="compositionally biased region" description="Basic residues" evidence="1">
    <location>
        <begin position="125"/>
        <end position="135"/>
    </location>
</feature>
<evidence type="ECO:0000256" key="1">
    <source>
        <dbReference type="SAM" id="MobiDB-lite"/>
    </source>
</evidence>
<evidence type="ECO:0000313" key="3">
    <source>
        <dbReference type="Proteomes" id="UP000050381"/>
    </source>
</evidence>
<feature type="region of interest" description="Disordered" evidence="1">
    <location>
        <begin position="17"/>
        <end position="167"/>
    </location>
</feature>
<feature type="non-terminal residue" evidence="2">
    <location>
        <position position="1"/>
    </location>
</feature>
<evidence type="ECO:0000313" key="2">
    <source>
        <dbReference type="EMBL" id="KPW93771.1"/>
    </source>
</evidence>
<accession>A0A0P9N8Q9</accession>
<feature type="compositionally biased region" description="Basic and acidic residues" evidence="1">
    <location>
        <begin position="29"/>
        <end position="38"/>
    </location>
</feature>
<sequence length="167" mass="18165">WREMSQYEVDILAAEVGLQPVAQPQMNAKTKDKMERLQRQSSRPLGKGERVRTLRPAAGAPATGDRAPRQPQITGSERDRPRGGDSTQRPSPRKDSGKPGSRAPRPADNSRGTPVAERPSEMNKRPAKPGPKRVGIKLVNDDAPSGKRRGPPAGSGQRPGFGRRKPE</sequence>
<organism evidence="2 3">
    <name type="scientific">Pseudomonas syringae pv. castaneae</name>
    <dbReference type="NCBI Taxonomy" id="264450"/>
    <lineage>
        <taxon>Bacteria</taxon>
        <taxon>Pseudomonadati</taxon>
        <taxon>Pseudomonadota</taxon>
        <taxon>Gammaproteobacteria</taxon>
        <taxon>Pseudomonadales</taxon>
        <taxon>Pseudomonadaceae</taxon>
        <taxon>Pseudomonas</taxon>
        <taxon>Pseudomonas syringae</taxon>
    </lineage>
</organism>
<gene>
    <name evidence="2" type="ORF">ALO79_100663</name>
</gene>
<name>A0A0P9N8Q9_PSESX</name>
<dbReference type="EMBL" id="LJQD01000339">
    <property type="protein sequence ID" value="KPW93771.1"/>
    <property type="molecule type" value="Genomic_DNA"/>
</dbReference>
<comment type="caution">
    <text evidence="2">The sequence shown here is derived from an EMBL/GenBank/DDBJ whole genome shotgun (WGS) entry which is preliminary data.</text>
</comment>
<dbReference type="AlphaFoldDB" id="A0A0P9N8Q9"/>
<reference evidence="2 3" key="1">
    <citation type="submission" date="2015-09" db="EMBL/GenBank/DDBJ databases">
        <title>Genome announcement of multiple Pseudomonas syringae strains.</title>
        <authorList>
            <person name="Thakur S."/>
            <person name="Wang P.W."/>
            <person name="Gong Y."/>
            <person name="Weir B.S."/>
            <person name="Guttman D.S."/>
        </authorList>
    </citation>
    <scope>NUCLEOTIDE SEQUENCE [LARGE SCALE GENOMIC DNA]</scope>
    <source>
        <strain evidence="2 3">ICMP9419</strain>
    </source>
</reference>
<protein>
    <submittedName>
        <fullName evidence="2">Ribosomal large subunit pseudouridine synthase B</fullName>
    </submittedName>
</protein>